<dbReference type="Gene3D" id="3.30.40.10">
    <property type="entry name" value="Zinc/RING finger domain, C3HC4 (zinc finger)"/>
    <property type="match status" value="1"/>
</dbReference>
<gene>
    <name evidence="8" type="ORF">LPLAT_LOCUS13810</name>
</gene>
<proteinExistence type="predicted"/>
<evidence type="ECO:0000256" key="4">
    <source>
        <dbReference type="ARBA" id="ARBA00023254"/>
    </source>
</evidence>
<dbReference type="GO" id="GO:0007131">
    <property type="term" value="P:reciprocal meiotic recombination"/>
    <property type="evidence" value="ECO:0007669"/>
    <property type="project" value="InterPro"/>
</dbReference>
<dbReference type="AlphaFoldDB" id="A0AAV2PAZ0"/>
<keyword evidence="1" id="KW-0479">Metal-binding</keyword>
<dbReference type="EMBL" id="OZ034832">
    <property type="protein sequence ID" value="CAL1688753.1"/>
    <property type="molecule type" value="Genomic_DNA"/>
</dbReference>
<protein>
    <recommendedName>
        <fullName evidence="7">RING-type domain-containing protein</fullName>
    </recommendedName>
</protein>
<dbReference type="PANTHER" id="PTHR22663">
    <property type="entry name" value="RING FINGER PROTEIN NARYA-RELATED"/>
    <property type="match status" value="1"/>
</dbReference>
<dbReference type="SUPFAM" id="SSF57850">
    <property type="entry name" value="RING/U-box"/>
    <property type="match status" value="1"/>
</dbReference>
<dbReference type="PANTHER" id="PTHR22663:SF17">
    <property type="entry name" value="RING FINGER PROTEIN NARYA-RELATED"/>
    <property type="match status" value="1"/>
</dbReference>
<evidence type="ECO:0000256" key="2">
    <source>
        <dbReference type="ARBA" id="ARBA00022771"/>
    </source>
</evidence>
<keyword evidence="4" id="KW-0469">Meiosis</keyword>
<dbReference type="PROSITE" id="PS50089">
    <property type="entry name" value="ZF_RING_2"/>
    <property type="match status" value="1"/>
</dbReference>
<dbReference type="PROSITE" id="PS00518">
    <property type="entry name" value="ZF_RING_1"/>
    <property type="match status" value="1"/>
</dbReference>
<dbReference type="GO" id="GO:0008270">
    <property type="term" value="F:zinc ion binding"/>
    <property type="evidence" value="ECO:0007669"/>
    <property type="project" value="UniProtKB-KW"/>
</dbReference>
<feature type="region of interest" description="Disordered" evidence="6">
    <location>
        <begin position="139"/>
        <end position="159"/>
    </location>
</feature>
<organism evidence="8 9">
    <name type="scientific">Lasius platythorax</name>
    <dbReference type="NCBI Taxonomy" id="488582"/>
    <lineage>
        <taxon>Eukaryota</taxon>
        <taxon>Metazoa</taxon>
        <taxon>Ecdysozoa</taxon>
        <taxon>Arthropoda</taxon>
        <taxon>Hexapoda</taxon>
        <taxon>Insecta</taxon>
        <taxon>Pterygota</taxon>
        <taxon>Neoptera</taxon>
        <taxon>Endopterygota</taxon>
        <taxon>Hymenoptera</taxon>
        <taxon>Apocrita</taxon>
        <taxon>Aculeata</taxon>
        <taxon>Formicoidea</taxon>
        <taxon>Formicidae</taxon>
        <taxon>Formicinae</taxon>
        <taxon>Lasius</taxon>
        <taxon>Lasius</taxon>
    </lineage>
</organism>
<dbReference type="InterPro" id="IPR017907">
    <property type="entry name" value="Znf_RING_CS"/>
</dbReference>
<feature type="domain" description="RING-type" evidence="7">
    <location>
        <begin position="6"/>
        <end position="45"/>
    </location>
</feature>
<evidence type="ECO:0000256" key="1">
    <source>
        <dbReference type="ARBA" id="ARBA00022723"/>
    </source>
</evidence>
<evidence type="ECO:0000313" key="8">
    <source>
        <dbReference type="EMBL" id="CAL1688753.1"/>
    </source>
</evidence>
<name>A0AAV2PAZ0_9HYME</name>
<dbReference type="GO" id="GO:0016925">
    <property type="term" value="P:protein sumoylation"/>
    <property type="evidence" value="ECO:0007669"/>
    <property type="project" value="TreeGrafter"/>
</dbReference>
<reference evidence="8" key="1">
    <citation type="submission" date="2024-04" db="EMBL/GenBank/DDBJ databases">
        <authorList>
            <consortium name="Molecular Ecology Group"/>
        </authorList>
    </citation>
    <scope>NUCLEOTIDE SEQUENCE</scope>
</reference>
<sequence length="219" mass="25166">MDIVICNKCFIPMNRGKRPFNVTQCGHVFCPSCIQQVEEQCFQCKCNNPGHLPLEEPLMPKMISLLTPFSEILELLLNVEISRDNQMKITIQRFRILDNKYEMLKKHYLIGRRNIKILLDKYTILKTVKKKLDEELKQLQQMQKTPQSTSNAPMSSGSISLNSRYSSGNSLLHHLKFFNLNLSNTTDAMIAHAIHQSKETAKVDDSGSPKSIKFFFTSK</sequence>
<keyword evidence="3" id="KW-0862">Zinc</keyword>
<dbReference type="InterPro" id="IPR042123">
    <property type="entry name" value="Zip3/RNF212-like"/>
</dbReference>
<dbReference type="InterPro" id="IPR001841">
    <property type="entry name" value="Znf_RING"/>
</dbReference>
<evidence type="ECO:0000259" key="7">
    <source>
        <dbReference type="PROSITE" id="PS50089"/>
    </source>
</evidence>
<evidence type="ECO:0000256" key="3">
    <source>
        <dbReference type="ARBA" id="ARBA00022833"/>
    </source>
</evidence>
<evidence type="ECO:0000256" key="5">
    <source>
        <dbReference type="PROSITE-ProRule" id="PRU00175"/>
    </source>
</evidence>
<keyword evidence="9" id="KW-1185">Reference proteome</keyword>
<dbReference type="Proteomes" id="UP001497644">
    <property type="component" value="Chromosome 9"/>
</dbReference>
<evidence type="ECO:0000313" key="9">
    <source>
        <dbReference type="Proteomes" id="UP001497644"/>
    </source>
</evidence>
<keyword evidence="2 5" id="KW-0863">Zinc-finger</keyword>
<dbReference type="InterPro" id="IPR013083">
    <property type="entry name" value="Znf_RING/FYVE/PHD"/>
</dbReference>
<evidence type="ECO:0000256" key="6">
    <source>
        <dbReference type="SAM" id="MobiDB-lite"/>
    </source>
</evidence>
<feature type="compositionally biased region" description="Polar residues" evidence="6">
    <location>
        <begin position="145"/>
        <end position="159"/>
    </location>
</feature>
<dbReference type="GO" id="GO:0019789">
    <property type="term" value="F:SUMO transferase activity"/>
    <property type="evidence" value="ECO:0007669"/>
    <property type="project" value="InterPro"/>
</dbReference>
<dbReference type="GO" id="GO:0000795">
    <property type="term" value="C:synaptonemal complex"/>
    <property type="evidence" value="ECO:0007669"/>
    <property type="project" value="InterPro"/>
</dbReference>
<dbReference type="GO" id="GO:0007129">
    <property type="term" value="P:homologous chromosome pairing at meiosis"/>
    <property type="evidence" value="ECO:0007669"/>
    <property type="project" value="TreeGrafter"/>
</dbReference>
<accession>A0AAV2PAZ0</accession>
<dbReference type="Pfam" id="PF14634">
    <property type="entry name" value="zf-RING_5"/>
    <property type="match status" value="1"/>
</dbReference>